<keyword evidence="1" id="KW-0732">Signal</keyword>
<dbReference type="EMBL" id="BSDD01000002">
    <property type="protein sequence ID" value="GLH69613.1"/>
    <property type="molecule type" value="Genomic_DNA"/>
</dbReference>
<comment type="caution">
    <text evidence="2">The sequence shown here is derived from an EMBL/GenBank/DDBJ whole genome shotgun (WGS) entry which is preliminary data.</text>
</comment>
<protein>
    <submittedName>
        <fullName evidence="2">Uncharacterized protein</fullName>
    </submittedName>
</protein>
<evidence type="ECO:0000256" key="1">
    <source>
        <dbReference type="SAM" id="SignalP"/>
    </source>
</evidence>
<sequence length="165" mass="18175">MRLAKSLVLPALVALSLSAQEPGMDGLWHRTRVDDIQAAIQACTASMNFITRPIARHKLANVNPAYQKVTLAITPQQVSVKLDDRNPILMPASGQEAPWTREDGDKFQVAAHLGQGQITQTFRNDEGARTNVWRLSPDGKTLTLSVTVTSPRIPKPLTYTMTFGR</sequence>
<feature type="signal peptide" evidence="1">
    <location>
        <begin position="1"/>
        <end position="19"/>
    </location>
</feature>
<name>A0ABQ5Q553_9BACT</name>
<dbReference type="RefSeq" id="WP_285723629.1">
    <property type="nucleotide sequence ID" value="NZ_BSDD01000002.1"/>
</dbReference>
<evidence type="ECO:0000313" key="2">
    <source>
        <dbReference type="EMBL" id="GLH69613.1"/>
    </source>
</evidence>
<gene>
    <name evidence="2" type="ORF">GETHPA_11460</name>
</gene>
<feature type="chain" id="PRO_5045321997" evidence="1">
    <location>
        <begin position="20"/>
        <end position="165"/>
    </location>
</feature>
<accession>A0ABQ5Q553</accession>
<organism evidence="2 3">
    <name type="scientific">Geothrix rubra</name>
    <dbReference type="NCBI Taxonomy" id="2927977"/>
    <lineage>
        <taxon>Bacteria</taxon>
        <taxon>Pseudomonadati</taxon>
        <taxon>Acidobacteriota</taxon>
        <taxon>Holophagae</taxon>
        <taxon>Holophagales</taxon>
        <taxon>Holophagaceae</taxon>
        <taxon>Geothrix</taxon>
    </lineage>
</organism>
<dbReference type="Proteomes" id="UP001165089">
    <property type="component" value="Unassembled WGS sequence"/>
</dbReference>
<evidence type="ECO:0000313" key="3">
    <source>
        <dbReference type="Proteomes" id="UP001165089"/>
    </source>
</evidence>
<proteinExistence type="predicted"/>
<keyword evidence="3" id="KW-1185">Reference proteome</keyword>
<reference evidence="2 3" key="1">
    <citation type="journal article" date="2023" name="Antonie Van Leeuwenhoek">
        <title>Mesoterricola silvestris gen. nov., sp. nov., Mesoterricola sediminis sp. nov., Geothrix oryzae sp. nov., Geothrix edaphica sp. nov., Geothrix rubra sp. nov., and Geothrix limicola sp. nov., six novel members of Acidobacteriota isolated from soils.</title>
        <authorList>
            <person name="Itoh H."/>
            <person name="Sugisawa Y."/>
            <person name="Mise K."/>
            <person name="Xu Z."/>
            <person name="Kuniyasu M."/>
            <person name="Ushijima N."/>
            <person name="Kawano K."/>
            <person name="Kobayashi E."/>
            <person name="Shiratori Y."/>
            <person name="Masuda Y."/>
            <person name="Senoo K."/>
        </authorList>
    </citation>
    <scope>NUCLEOTIDE SEQUENCE [LARGE SCALE GENOMIC DNA]</scope>
    <source>
        <strain evidence="2 3">Red803</strain>
    </source>
</reference>